<evidence type="ECO:0000259" key="16">
    <source>
        <dbReference type="Pfam" id="PF16211"/>
    </source>
</evidence>
<dbReference type="GO" id="GO:0003677">
    <property type="term" value="F:DNA binding"/>
    <property type="evidence" value="ECO:0007669"/>
    <property type="project" value="UniProtKB-KW"/>
</dbReference>
<dbReference type="Proteomes" id="UP000537234">
    <property type="component" value="Unassembled WGS sequence"/>
</dbReference>
<feature type="non-terminal residue" evidence="17">
    <location>
        <position position="110"/>
    </location>
</feature>
<comment type="caution">
    <text evidence="17">The sequence shown here is derived from an EMBL/GenBank/DDBJ whole genome shotgun (WGS) entry which is preliminary data.</text>
</comment>
<keyword evidence="11 13" id="KW-0539">Nucleus</keyword>
<keyword evidence="5 13" id="KW-0158">Chromosome</keyword>
<dbReference type="AlphaFoldDB" id="A0A7K9ZTH1"/>
<comment type="subcellular location">
    <subcellularLocation>
        <location evidence="3">Chromosome</location>
    </subcellularLocation>
    <subcellularLocation>
        <location evidence="2 13">Nucleus</location>
    </subcellularLocation>
</comment>
<dbReference type="FunFam" id="1.10.20.10:FF:000103">
    <property type="entry name" value="Histone H2A type 1"/>
    <property type="match status" value="1"/>
</dbReference>
<dbReference type="GO" id="GO:0046982">
    <property type="term" value="F:protein heterodimerization activity"/>
    <property type="evidence" value="ECO:0007669"/>
    <property type="project" value="InterPro"/>
</dbReference>
<evidence type="ECO:0000256" key="1">
    <source>
        <dbReference type="ARBA" id="ARBA00002001"/>
    </source>
</evidence>
<evidence type="ECO:0000256" key="11">
    <source>
        <dbReference type="ARBA" id="ARBA00023242"/>
    </source>
</evidence>
<evidence type="ECO:0000256" key="12">
    <source>
        <dbReference type="ARBA" id="ARBA00023269"/>
    </source>
</evidence>
<keyword evidence="9" id="KW-0007">Acetylation</keyword>
<evidence type="ECO:0000256" key="9">
    <source>
        <dbReference type="ARBA" id="ARBA00022990"/>
    </source>
</evidence>
<evidence type="ECO:0000256" key="5">
    <source>
        <dbReference type="ARBA" id="ARBA00022454"/>
    </source>
</evidence>
<keyword evidence="14" id="KW-1133">Transmembrane helix</keyword>
<evidence type="ECO:0000256" key="8">
    <source>
        <dbReference type="ARBA" id="ARBA00022843"/>
    </source>
</evidence>
<reference evidence="17 18" key="1">
    <citation type="submission" date="2019-09" db="EMBL/GenBank/DDBJ databases">
        <title>Bird 10,000 Genomes (B10K) Project - Family phase.</title>
        <authorList>
            <person name="Zhang G."/>
        </authorList>
    </citation>
    <scope>NUCLEOTIDE SEQUENCE [LARGE SCALE GENOMIC DNA]</scope>
    <source>
        <strain evidence="17">B10K-DU-001-48</strain>
        <tissue evidence="17">Muscle</tissue>
    </source>
</reference>
<comment type="subunit">
    <text evidence="13">The nucleosome is a histone octamer containing two molecules each of H2A, H2B, H3 and H4 assembled in one H3-H4 heterotetramer and two H2A-H2B heterodimers. The octamer wraps approximately 147 bp of DNA.</text>
</comment>
<dbReference type="GO" id="GO:0005634">
    <property type="term" value="C:nucleus"/>
    <property type="evidence" value="ECO:0007669"/>
    <property type="project" value="UniProtKB-SubCell"/>
</dbReference>
<name>A0A7K9ZTH1_9CORV</name>
<dbReference type="CDD" id="cd00074">
    <property type="entry name" value="HFD_H2A"/>
    <property type="match status" value="1"/>
</dbReference>
<gene>
    <name evidence="17" type="primary">H2a</name>
    <name evidence="17" type="ORF">DICMEG_R05234</name>
</gene>
<dbReference type="Pfam" id="PF00125">
    <property type="entry name" value="Histone"/>
    <property type="match status" value="1"/>
</dbReference>
<dbReference type="PROSITE" id="PS00046">
    <property type="entry name" value="HISTONE_H2A"/>
    <property type="match status" value="1"/>
</dbReference>
<keyword evidence="14" id="KW-0472">Membrane</keyword>
<sequence>KKSKKFKSRSDRAGLLFPVGRVHRALRKGGYASRIGATAPVYLAAVLQYLLLEVLELAGDMVLANGKKRITPRDVQLAIRNDSELGDLLSNVMIAEGGVMPNIQSALLSK</sequence>
<feature type="transmembrane region" description="Helical" evidence="14">
    <location>
        <begin position="31"/>
        <end position="51"/>
    </location>
</feature>
<dbReference type="SMART" id="SM00414">
    <property type="entry name" value="H2A"/>
    <property type="match status" value="1"/>
</dbReference>
<keyword evidence="10 13" id="KW-0238">DNA-binding</keyword>
<evidence type="ECO:0000256" key="13">
    <source>
        <dbReference type="RuleBase" id="RU003767"/>
    </source>
</evidence>
<evidence type="ECO:0000256" key="10">
    <source>
        <dbReference type="ARBA" id="ARBA00023125"/>
    </source>
</evidence>
<proteinExistence type="inferred from homology"/>
<evidence type="ECO:0000256" key="4">
    <source>
        <dbReference type="ARBA" id="ARBA00010691"/>
    </source>
</evidence>
<evidence type="ECO:0000259" key="15">
    <source>
        <dbReference type="Pfam" id="PF00125"/>
    </source>
</evidence>
<dbReference type="GO" id="GO:0000786">
    <property type="term" value="C:nucleosome"/>
    <property type="evidence" value="ECO:0007669"/>
    <property type="project" value="UniProtKB-KW"/>
</dbReference>
<evidence type="ECO:0000256" key="3">
    <source>
        <dbReference type="ARBA" id="ARBA00004286"/>
    </source>
</evidence>
<evidence type="ECO:0000313" key="17">
    <source>
        <dbReference type="EMBL" id="NXJ23889.1"/>
    </source>
</evidence>
<keyword evidence="8" id="KW-0832">Ubl conjugation</keyword>
<dbReference type="Pfam" id="PF16211">
    <property type="entry name" value="Histone_H2A_C"/>
    <property type="match status" value="1"/>
</dbReference>
<dbReference type="GO" id="GO:0030527">
    <property type="term" value="F:structural constituent of chromatin"/>
    <property type="evidence" value="ECO:0007669"/>
    <property type="project" value="InterPro"/>
</dbReference>
<keyword evidence="12 13" id="KW-0544">Nucleosome core</keyword>
<evidence type="ECO:0000256" key="2">
    <source>
        <dbReference type="ARBA" id="ARBA00004123"/>
    </source>
</evidence>
<dbReference type="PRINTS" id="PR00620">
    <property type="entry name" value="HISTONEH2A"/>
</dbReference>
<keyword evidence="18" id="KW-1185">Reference proteome</keyword>
<keyword evidence="6" id="KW-1017">Isopeptide bond</keyword>
<dbReference type="EMBL" id="VXAD01006998">
    <property type="protein sequence ID" value="NXJ23889.1"/>
    <property type="molecule type" value="Genomic_DNA"/>
</dbReference>
<accession>A0A7K9ZTH1</accession>
<feature type="domain" description="Core Histone H2A/H2B/H3" evidence="15">
    <location>
        <begin position="1"/>
        <end position="80"/>
    </location>
</feature>
<feature type="domain" description="Histone H2A C-terminal" evidence="16">
    <location>
        <begin position="84"/>
        <end position="110"/>
    </location>
</feature>
<dbReference type="InterPro" id="IPR032454">
    <property type="entry name" value="Histone_H2A_C"/>
</dbReference>
<dbReference type="InterPro" id="IPR002119">
    <property type="entry name" value="Histone_H2A"/>
</dbReference>
<dbReference type="SUPFAM" id="SSF47113">
    <property type="entry name" value="Histone-fold"/>
    <property type="match status" value="1"/>
</dbReference>
<dbReference type="InterPro" id="IPR007125">
    <property type="entry name" value="H2A/H2B/H3"/>
</dbReference>
<dbReference type="PANTHER" id="PTHR23430">
    <property type="entry name" value="HISTONE H2A"/>
    <property type="match status" value="1"/>
</dbReference>
<dbReference type="InterPro" id="IPR032458">
    <property type="entry name" value="Histone_H2A_CS"/>
</dbReference>
<keyword evidence="7" id="KW-0597">Phosphoprotein</keyword>
<keyword evidence="14" id="KW-0812">Transmembrane</keyword>
<comment type="similarity">
    <text evidence="4 13">Belongs to the histone H2A family.</text>
</comment>
<protein>
    <recommendedName>
        <fullName evidence="13">Histone H2A</fullName>
    </recommendedName>
</protein>
<evidence type="ECO:0000313" key="18">
    <source>
        <dbReference type="Proteomes" id="UP000537234"/>
    </source>
</evidence>
<evidence type="ECO:0000256" key="6">
    <source>
        <dbReference type="ARBA" id="ARBA00022499"/>
    </source>
</evidence>
<feature type="non-terminal residue" evidence="17">
    <location>
        <position position="1"/>
    </location>
</feature>
<dbReference type="Gene3D" id="1.10.20.10">
    <property type="entry name" value="Histone, subunit A"/>
    <property type="match status" value="1"/>
</dbReference>
<evidence type="ECO:0000256" key="7">
    <source>
        <dbReference type="ARBA" id="ARBA00022553"/>
    </source>
</evidence>
<dbReference type="InterPro" id="IPR009072">
    <property type="entry name" value="Histone-fold"/>
</dbReference>
<comment type="function">
    <text evidence="1">Core component of nucleosome. Nucleosomes wrap and compact DNA into chromatin, limiting DNA accessibility to the cellular machineries which require DNA as a template. Histones thereby play a central role in transcription regulation, DNA repair, DNA replication and chromosomal stability. DNA accessibility is regulated via a complex set of post-translational modifications of histones, also called histone code, and nucleosome remodeling.</text>
</comment>
<organism evidence="17 18">
    <name type="scientific">Dicrurus megarhynchus</name>
    <dbReference type="NCBI Taxonomy" id="450177"/>
    <lineage>
        <taxon>Eukaryota</taxon>
        <taxon>Metazoa</taxon>
        <taxon>Chordata</taxon>
        <taxon>Craniata</taxon>
        <taxon>Vertebrata</taxon>
        <taxon>Euteleostomi</taxon>
        <taxon>Archelosauria</taxon>
        <taxon>Archosauria</taxon>
        <taxon>Dinosauria</taxon>
        <taxon>Saurischia</taxon>
        <taxon>Theropoda</taxon>
        <taxon>Coelurosauria</taxon>
        <taxon>Aves</taxon>
        <taxon>Neognathae</taxon>
        <taxon>Neoaves</taxon>
        <taxon>Telluraves</taxon>
        <taxon>Australaves</taxon>
        <taxon>Passeriformes</taxon>
        <taxon>Corvoidea</taxon>
        <taxon>Dicruridae</taxon>
        <taxon>Dicrurus</taxon>
    </lineage>
</organism>
<evidence type="ECO:0000256" key="14">
    <source>
        <dbReference type="SAM" id="Phobius"/>
    </source>
</evidence>